<dbReference type="AlphaFoldDB" id="A0A8T0GZI6"/>
<gene>
    <name evidence="1" type="ORF">KC19_8G063900</name>
</gene>
<accession>A0A8T0GZI6</accession>
<dbReference type="EMBL" id="CM026429">
    <property type="protein sequence ID" value="KAG0563845.1"/>
    <property type="molecule type" value="Genomic_DNA"/>
</dbReference>
<evidence type="ECO:0000313" key="1">
    <source>
        <dbReference type="EMBL" id="KAG0563845.1"/>
    </source>
</evidence>
<reference evidence="1" key="1">
    <citation type="submission" date="2020-06" db="EMBL/GenBank/DDBJ databases">
        <title>WGS assembly of Ceratodon purpureus strain R40.</title>
        <authorList>
            <person name="Carey S.B."/>
            <person name="Jenkins J."/>
            <person name="Shu S."/>
            <person name="Lovell J.T."/>
            <person name="Sreedasyam A."/>
            <person name="Maumus F."/>
            <person name="Tiley G.P."/>
            <person name="Fernandez-Pozo N."/>
            <person name="Barry K."/>
            <person name="Chen C."/>
            <person name="Wang M."/>
            <person name="Lipzen A."/>
            <person name="Daum C."/>
            <person name="Saski C.A."/>
            <person name="Payton A.C."/>
            <person name="Mcbreen J.C."/>
            <person name="Conrad R.E."/>
            <person name="Kollar L.M."/>
            <person name="Olsson S."/>
            <person name="Huttunen S."/>
            <person name="Landis J.B."/>
            <person name="Wickett N.J."/>
            <person name="Johnson M.G."/>
            <person name="Rensing S.A."/>
            <person name="Grimwood J."/>
            <person name="Schmutz J."/>
            <person name="Mcdaniel S.F."/>
        </authorList>
    </citation>
    <scope>NUCLEOTIDE SEQUENCE</scope>
    <source>
        <strain evidence="1">R40</strain>
    </source>
</reference>
<name>A0A8T0GZI6_CERPU</name>
<evidence type="ECO:0000313" key="2">
    <source>
        <dbReference type="Proteomes" id="UP000822688"/>
    </source>
</evidence>
<proteinExistence type="predicted"/>
<keyword evidence="2" id="KW-1185">Reference proteome</keyword>
<sequence length="172" mass="19509">MSDSTIEGRSMHQGALLEADSLTQEFALESNAQGSTYSSTRIRSMMETRGNFSSEVEFEIECSKDHWSLVTCSSTDEEEEEESSRDVFEKLKKHPQWGWFFWEGSDRLEVGRKIAEGGQAEIFEARLLPEFSVQEESRHEDKLLVLKVFKGGVLLARLAKTVALGDVSVYYP</sequence>
<dbReference type="Proteomes" id="UP000822688">
    <property type="component" value="Chromosome 8"/>
</dbReference>
<comment type="caution">
    <text evidence="1">The sequence shown here is derived from an EMBL/GenBank/DDBJ whole genome shotgun (WGS) entry which is preliminary data.</text>
</comment>
<organism evidence="1 2">
    <name type="scientific">Ceratodon purpureus</name>
    <name type="common">Fire moss</name>
    <name type="synonym">Dicranum purpureum</name>
    <dbReference type="NCBI Taxonomy" id="3225"/>
    <lineage>
        <taxon>Eukaryota</taxon>
        <taxon>Viridiplantae</taxon>
        <taxon>Streptophyta</taxon>
        <taxon>Embryophyta</taxon>
        <taxon>Bryophyta</taxon>
        <taxon>Bryophytina</taxon>
        <taxon>Bryopsida</taxon>
        <taxon>Dicranidae</taxon>
        <taxon>Pseudoditrichales</taxon>
        <taxon>Ditrichaceae</taxon>
        <taxon>Ceratodon</taxon>
    </lineage>
</organism>
<protein>
    <submittedName>
        <fullName evidence="1">Uncharacterized protein</fullName>
    </submittedName>
</protein>